<name>A0A6J7GFH8_9ZZZZ</name>
<reference evidence="1" key="1">
    <citation type="submission" date="2020-05" db="EMBL/GenBank/DDBJ databases">
        <authorList>
            <person name="Chiriac C."/>
            <person name="Salcher M."/>
            <person name="Ghai R."/>
            <person name="Kavagutti S V."/>
        </authorList>
    </citation>
    <scope>NUCLEOTIDE SEQUENCE</scope>
</reference>
<dbReference type="SUPFAM" id="SSF52980">
    <property type="entry name" value="Restriction endonuclease-like"/>
    <property type="match status" value="1"/>
</dbReference>
<dbReference type="Gene3D" id="3.40.1350.10">
    <property type="match status" value="1"/>
</dbReference>
<organism evidence="1">
    <name type="scientific">freshwater metagenome</name>
    <dbReference type="NCBI Taxonomy" id="449393"/>
    <lineage>
        <taxon>unclassified sequences</taxon>
        <taxon>metagenomes</taxon>
        <taxon>ecological metagenomes</taxon>
    </lineage>
</organism>
<dbReference type="AlphaFoldDB" id="A0A6J7GFH8"/>
<dbReference type="EMBL" id="CAFBMB010000081">
    <property type="protein sequence ID" value="CAB4903220.1"/>
    <property type="molecule type" value="Genomic_DNA"/>
</dbReference>
<evidence type="ECO:0000313" key="1">
    <source>
        <dbReference type="EMBL" id="CAB4903220.1"/>
    </source>
</evidence>
<dbReference type="CDD" id="cd20736">
    <property type="entry name" value="PoNe_Nuclease"/>
    <property type="match status" value="1"/>
</dbReference>
<accession>A0A6J7GFH8</accession>
<dbReference type="GO" id="GO:0003676">
    <property type="term" value="F:nucleic acid binding"/>
    <property type="evidence" value="ECO:0007669"/>
    <property type="project" value="InterPro"/>
</dbReference>
<dbReference type="InterPro" id="IPR011856">
    <property type="entry name" value="tRNA_endonuc-like_dom_sf"/>
</dbReference>
<protein>
    <submittedName>
        <fullName evidence="1">Unannotated protein</fullName>
    </submittedName>
</protein>
<dbReference type="HAMAP" id="MF_00048">
    <property type="entry name" value="UPF0102"/>
    <property type="match status" value="1"/>
</dbReference>
<sequence length="129" mass="14363">MRQNSDRQSILLGKRGEDLACDYLREHGFIIVERNWRCTTGEIDIVARDGSTLVMVEVKTRSSLAAGHPLEAITPAKLARLRLLAGAWCQANEKRYARSRIDGIRIDAIGVVMPLGQPSSVLHIRGVER</sequence>
<dbReference type="PANTHER" id="PTHR34039">
    <property type="entry name" value="UPF0102 PROTEIN YRAN"/>
    <property type="match status" value="1"/>
</dbReference>
<proteinExistence type="inferred from homology"/>
<dbReference type="InterPro" id="IPR011335">
    <property type="entry name" value="Restrct_endonuc-II-like"/>
</dbReference>
<dbReference type="PANTHER" id="PTHR34039:SF1">
    <property type="entry name" value="UPF0102 PROTEIN YRAN"/>
    <property type="match status" value="1"/>
</dbReference>
<dbReference type="NCBIfam" id="NF009154">
    <property type="entry name" value="PRK12497.3-3"/>
    <property type="match status" value="1"/>
</dbReference>
<gene>
    <name evidence="1" type="ORF">UFOPK3516_01041</name>
</gene>
<dbReference type="InterPro" id="IPR003509">
    <property type="entry name" value="UPF0102_YraN-like"/>
</dbReference>
<dbReference type="Pfam" id="PF02021">
    <property type="entry name" value="UPF0102"/>
    <property type="match status" value="1"/>
</dbReference>
<dbReference type="NCBIfam" id="NF009150">
    <property type="entry name" value="PRK12497.1-3"/>
    <property type="match status" value="1"/>
</dbReference>